<reference evidence="1 2" key="1">
    <citation type="journal article" date="2014" name="Genome Biol. Evol.">
        <title>The genome of the myxosporean Thelohanellus kitauei shows adaptations to nutrient acquisition within its fish host.</title>
        <authorList>
            <person name="Yang Y."/>
            <person name="Xiong J."/>
            <person name="Zhou Z."/>
            <person name="Huo F."/>
            <person name="Miao W."/>
            <person name="Ran C."/>
            <person name="Liu Y."/>
            <person name="Zhang J."/>
            <person name="Feng J."/>
            <person name="Wang M."/>
            <person name="Wang M."/>
            <person name="Wang L."/>
            <person name="Yao B."/>
        </authorList>
    </citation>
    <scope>NUCLEOTIDE SEQUENCE [LARGE SCALE GENOMIC DNA]</scope>
    <source>
        <strain evidence="1">Wuqing</strain>
    </source>
</reference>
<dbReference type="OrthoDB" id="9984275at2759"/>
<name>A0A0C2IG59_THEKT</name>
<gene>
    <name evidence="1" type="ORF">RF11_13017</name>
</gene>
<protein>
    <submittedName>
        <fullName evidence="1">Uncharacterized protein</fullName>
    </submittedName>
</protein>
<organism evidence="1 2">
    <name type="scientific">Thelohanellus kitauei</name>
    <name type="common">Myxosporean</name>
    <dbReference type="NCBI Taxonomy" id="669202"/>
    <lineage>
        <taxon>Eukaryota</taxon>
        <taxon>Metazoa</taxon>
        <taxon>Cnidaria</taxon>
        <taxon>Myxozoa</taxon>
        <taxon>Myxosporea</taxon>
        <taxon>Bivalvulida</taxon>
        <taxon>Platysporina</taxon>
        <taxon>Myxobolidae</taxon>
        <taxon>Thelohanellus</taxon>
    </lineage>
</organism>
<comment type="caution">
    <text evidence="1">The sequence shown here is derived from an EMBL/GenBank/DDBJ whole genome shotgun (WGS) entry which is preliminary data.</text>
</comment>
<dbReference type="AlphaFoldDB" id="A0A0C2IG59"/>
<accession>A0A0C2IG59</accession>
<evidence type="ECO:0000313" key="2">
    <source>
        <dbReference type="Proteomes" id="UP000031668"/>
    </source>
</evidence>
<dbReference type="EMBL" id="JWZT01004343">
    <property type="protein sequence ID" value="KII64294.1"/>
    <property type="molecule type" value="Genomic_DNA"/>
</dbReference>
<keyword evidence="2" id="KW-1185">Reference proteome</keyword>
<sequence length="194" mass="23465">MDYERLSFLDYAKIVTINWVTWNCLTLEHTRFEQLYVEYLNKGKSFSVSGEFESNIVLIFDARKAYFEAAQIAEIYIIKWDRASICYQESGHSFEKCCLNMLTDATDNEYVYEQKYFDIEKSWEFYNRGDQLRQRNNVYHICEFTIQYMVDFVREITDCLQDNPESPRREVECMLFMFDKSFVKKLHALFRPVF</sequence>
<proteinExistence type="predicted"/>
<dbReference type="Proteomes" id="UP000031668">
    <property type="component" value="Unassembled WGS sequence"/>
</dbReference>
<evidence type="ECO:0000313" key="1">
    <source>
        <dbReference type="EMBL" id="KII64294.1"/>
    </source>
</evidence>